<name>A0A0F9JRG3_9ZZZZ</name>
<dbReference type="AlphaFoldDB" id="A0A0F9JRG3"/>
<proteinExistence type="predicted"/>
<reference evidence="1" key="1">
    <citation type="journal article" date="2015" name="Nature">
        <title>Complex archaea that bridge the gap between prokaryotes and eukaryotes.</title>
        <authorList>
            <person name="Spang A."/>
            <person name="Saw J.H."/>
            <person name="Jorgensen S.L."/>
            <person name="Zaremba-Niedzwiedzka K."/>
            <person name="Martijn J."/>
            <person name="Lind A.E."/>
            <person name="van Eijk R."/>
            <person name="Schleper C."/>
            <person name="Guy L."/>
            <person name="Ettema T.J."/>
        </authorList>
    </citation>
    <scope>NUCLEOTIDE SEQUENCE</scope>
</reference>
<gene>
    <name evidence="1" type="ORF">LCGC14_1726450</name>
</gene>
<sequence length="112" mass="12784">MTTPGLKDRRLRIEGMGYLDFLASGVSSTAWTATININSPQTDILVAQAALYLYTWMSMPNFDSGTTERFQQMMPFWQQELAKRKRLFRMPMPDIQIQSPVTTGAGFGRWGR</sequence>
<accession>A0A0F9JRG3</accession>
<organism evidence="1">
    <name type="scientific">marine sediment metagenome</name>
    <dbReference type="NCBI Taxonomy" id="412755"/>
    <lineage>
        <taxon>unclassified sequences</taxon>
        <taxon>metagenomes</taxon>
        <taxon>ecological metagenomes</taxon>
    </lineage>
</organism>
<dbReference type="EMBL" id="LAZR01015606">
    <property type="protein sequence ID" value="KKM08181.1"/>
    <property type="molecule type" value="Genomic_DNA"/>
</dbReference>
<comment type="caution">
    <text evidence="1">The sequence shown here is derived from an EMBL/GenBank/DDBJ whole genome shotgun (WGS) entry which is preliminary data.</text>
</comment>
<evidence type="ECO:0000313" key="1">
    <source>
        <dbReference type="EMBL" id="KKM08181.1"/>
    </source>
</evidence>
<protein>
    <submittedName>
        <fullName evidence="1">Uncharacterized protein</fullName>
    </submittedName>
</protein>